<proteinExistence type="predicted"/>
<protein>
    <submittedName>
        <fullName evidence="1">Uncharacterized protein</fullName>
    </submittedName>
</protein>
<accession>A0A0A8ZN81</accession>
<reference evidence="1" key="2">
    <citation type="journal article" date="2015" name="Data Brief">
        <title>Shoot transcriptome of the giant reed, Arundo donax.</title>
        <authorList>
            <person name="Barrero R.A."/>
            <person name="Guerrero F.D."/>
            <person name="Moolhuijzen P."/>
            <person name="Goolsby J.A."/>
            <person name="Tidwell J."/>
            <person name="Bellgard S.E."/>
            <person name="Bellgard M.I."/>
        </authorList>
    </citation>
    <scope>NUCLEOTIDE SEQUENCE</scope>
    <source>
        <tissue evidence="1">Shoot tissue taken approximately 20 cm above the soil surface</tissue>
    </source>
</reference>
<sequence>MTSGQISGEERRN</sequence>
<evidence type="ECO:0000313" key="1">
    <source>
        <dbReference type="EMBL" id="JAD38190.1"/>
    </source>
</evidence>
<reference evidence="1" key="1">
    <citation type="submission" date="2014-09" db="EMBL/GenBank/DDBJ databases">
        <authorList>
            <person name="Magalhaes I.L.F."/>
            <person name="Oliveira U."/>
            <person name="Santos F.R."/>
            <person name="Vidigal T.H.D.A."/>
            <person name="Brescovit A.D."/>
            <person name="Santos A.J."/>
        </authorList>
    </citation>
    <scope>NUCLEOTIDE SEQUENCE</scope>
    <source>
        <tissue evidence="1">Shoot tissue taken approximately 20 cm above the soil surface</tissue>
    </source>
</reference>
<name>A0A0A8ZN81_ARUDO</name>
<organism evidence="1">
    <name type="scientific">Arundo donax</name>
    <name type="common">Giant reed</name>
    <name type="synonym">Donax arundinaceus</name>
    <dbReference type="NCBI Taxonomy" id="35708"/>
    <lineage>
        <taxon>Eukaryota</taxon>
        <taxon>Viridiplantae</taxon>
        <taxon>Streptophyta</taxon>
        <taxon>Embryophyta</taxon>
        <taxon>Tracheophyta</taxon>
        <taxon>Spermatophyta</taxon>
        <taxon>Magnoliopsida</taxon>
        <taxon>Liliopsida</taxon>
        <taxon>Poales</taxon>
        <taxon>Poaceae</taxon>
        <taxon>PACMAD clade</taxon>
        <taxon>Arundinoideae</taxon>
        <taxon>Arundineae</taxon>
        <taxon>Arundo</taxon>
    </lineage>
</organism>
<dbReference type="EMBL" id="GBRH01259705">
    <property type="protein sequence ID" value="JAD38190.1"/>
    <property type="molecule type" value="Transcribed_RNA"/>
</dbReference>